<feature type="region of interest" description="Disordered" evidence="1">
    <location>
        <begin position="304"/>
        <end position="395"/>
    </location>
</feature>
<reference evidence="3" key="1">
    <citation type="submission" date="2021-01" db="EMBL/GenBank/DDBJ databases">
        <authorList>
            <person name="Corre E."/>
            <person name="Pelletier E."/>
            <person name="Niang G."/>
            <person name="Scheremetjew M."/>
            <person name="Finn R."/>
            <person name="Kale V."/>
            <person name="Holt S."/>
            <person name="Cochrane G."/>
            <person name="Meng A."/>
            <person name="Brown T."/>
            <person name="Cohen L."/>
        </authorList>
    </citation>
    <scope>NUCLEOTIDE SEQUENCE</scope>
    <source>
        <strain evidence="3">SAG 36.94</strain>
    </source>
</reference>
<dbReference type="SMART" id="SM01233">
    <property type="entry name" value="HABP4_PAI-RBP1"/>
    <property type="match status" value="1"/>
</dbReference>
<dbReference type="GO" id="GO:0005634">
    <property type="term" value="C:nucleus"/>
    <property type="evidence" value="ECO:0007669"/>
    <property type="project" value="TreeGrafter"/>
</dbReference>
<dbReference type="GO" id="GO:0005737">
    <property type="term" value="C:cytoplasm"/>
    <property type="evidence" value="ECO:0007669"/>
    <property type="project" value="TreeGrafter"/>
</dbReference>
<feature type="compositionally biased region" description="Gly residues" evidence="1">
    <location>
        <begin position="117"/>
        <end position="127"/>
    </location>
</feature>
<feature type="compositionally biased region" description="Basic and acidic residues" evidence="1">
    <location>
        <begin position="129"/>
        <end position="146"/>
    </location>
</feature>
<sequence length="395" mass="41054">MVVTNLYAALGDEMDEDAERSESVVAVVAEKDTAGAGRSRADVGGKGTAAGGLAERRGNAAGLLEGETEKERRPAKHSDRRDHPRGRYTSGPNSTGGSGSGGGSGNSRASGAPTGSSSGGGSGVGGRYGKREFDRHSGTGRGREVAKGGAGGKFTVGNPSDDARQATSAANHALHRGGNVDRAVHAAYNATMGGPPDVSMDSEEFDTNADGTAAANGEAAPGDNPADVDGDAKATANPVPIPEVPQMTLKEWRESKQHEDEKLNLDTLLGNVKPSPRGNGTEQDFKNMVALKKNVDTEIFPFVSDGTKTSKAGKARSSQRDSVAHKGMNIQEFFRDSPSSFRPHNTGYSKRNQQPGGHSGRGGPPAYGRNEYRGSREPVKAAPNPTDMNSFPKLA</sequence>
<feature type="compositionally biased region" description="Low complexity" evidence="1">
    <location>
        <begin position="208"/>
        <end position="225"/>
    </location>
</feature>
<dbReference type="InterPro" id="IPR039764">
    <property type="entry name" value="HABP4/SERBP1-like"/>
</dbReference>
<feature type="region of interest" description="Disordered" evidence="1">
    <location>
        <begin position="29"/>
        <end position="283"/>
    </location>
</feature>
<dbReference type="AlphaFoldDB" id="A0A7S1TF33"/>
<evidence type="ECO:0000256" key="1">
    <source>
        <dbReference type="SAM" id="MobiDB-lite"/>
    </source>
</evidence>
<evidence type="ECO:0000259" key="2">
    <source>
        <dbReference type="SMART" id="SM01233"/>
    </source>
</evidence>
<gene>
    <name evidence="3" type="ORF">CCAE0312_LOCUS6472</name>
</gene>
<feature type="compositionally biased region" description="Low complexity" evidence="1">
    <location>
        <begin position="106"/>
        <end position="116"/>
    </location>
</feature>
<organism evidence="3">
    <name type="scientific">Compsopogon caeruleus</name>
    <dbReference type="NCBI Taxonomy" id="31354"/>
    <lineage>
        <taxon>Eukaryota</taxon>
        <taxon>Rhodophyta</taxon>
        <taxon>Compsopogonophyceae</taxon>
        <taxon>Compsopogonales</taxon>
        <taxon>Compsopogonaceae</taxon>
        <taxon>Compsopogon</taxon>
    </lineage>
</organism>
<dbReference type="InterPro" id="IPR006861">
    <property type="entry name" value="HABP4_PAIRBP1-bd"/>
</dbReference>
<feature type="domain" description="Hyaluronan/mRNA-binding protein" evidence="2">
    <location>
        <begin position="129"/>
        <end position="280"/>
    </location>
</feature>
<name>A0A7S1TF33_9RHOD</name>
<feature type="compositionally biased region" description="Basic and acidic residues" evidence="1">
    <location>
        <begin position="67"/>
        <end position="82"/>
    </location>
</feature>
<accession>A0A7S1TF33</accession>
<proteinExistence type="predicted"/>
<feature type="compositionally biased region" description="Basic and acidic residues" evidence="1">
    <location>
        <begin position="250"/>
        <end position="264"/>
    </location>
</feature>
<protein>
    <recommendedName>
        <fullName evidence="2">Hyaluronan/mRNA-binding protein domain-containing protein</fullName>
    </recommendedName>
</protein>
<feature type="compositionally biased region" description="Basic and acidic residues" evidence="1">
    <location>
        <begin position="29"/>
        <end position="43"/>
    </location>
</feature>
<feature type="compositionally biased region" description="Polar residues" evidence="1">
    <location>
        <begin position="337"/>
        <end position="356"/>
    </location>
</feature>
<evidence type="ECO:0000313" key="3">
    <source>
        <dbReference type="EMBL" id="CAD9234383.1"/>
    </source>
</evidence>
<dbReference type="PANTHER" id="PTHR12299">
    <property type="entry name" value="HYALURONIC ACID-BINDING PROTEIN 4"/>
    <property type="match status" value="1"/>
</dbReference>
<dbReference type="Pfam" id="PF04774">
    <property type="entry name" value="HABP4_PAI-RBP1"/>
    <property type="match status" value="1"/>
</dbReference>
<dbReference type="EMBL" id="HBGH01011644">
    <property type="protein sequence ID" value="CAD9234383.1"/>
    <property type="molecule type" value="Transcribed_RNA"/>
</dbReference>
<dbReference type="PANTHER" id="PTHR12299:SF17">
    <property type="entry name" value="AT19571P-RELATED"/>
    <property type="match status" value="1"/>
</dbReference>
<dbReference type="GO" id="GO:0003723">
    <property type="term" value="F:RNA binding"/>
    <property type="evidence" value="ECO:0007669"/>
    <property type="project" value="InterPro"/>
</dbReference>
<feature type="compositionally biased region" description="Gly residues" evidence="1">
    <location>
        <begin position="94"/>
        <end position="105"/>
    </location>
</feature>
<feature type="compositionally biased region" description="Basic and acidic residues" evidence="1">
    <location>
        <begin position="370"/>
        <end position="379"/>
    </location>
</feature>